<evidence type="ECO:0000313" key="3">
    <source>
        <dbReference type="Proteomes" id="UP000032503"/>
    </source>
</evidence>
<keyword evidence="1" id="KW-0812">Transmembrane</keyword>
<accession>A0ABR5CH24</accession>
<proteinExistence type="predicted"/>
<evidence type="ECO:0000256" key="1">
    <source>
        <dbReference type="SAM" id="Phobius"/>
    </source>
</evidence>
<feature type="transmembrane region" description="Helical" evidence="1">
    <location>
        <begin position="80"/>
        <end position="98"/>
    </location>
</feature>
<keyword evidence="1" id="KW-1133">Transmembrane helix</keyword>
<sequence>MDALGTILLIALICAAALPLLALVVYIVASALGLGFADRILDATVALLTAQWSIGGVLNMVAGAAIIAVGIWCAVKLEPALVKVLCLVLVPFGIWRLVRGARILRAAHGTPAS</sequence>
<dbReference type="Proteomes" id="UP000032503">
    <property type="component" value="Unassembled WGS sequence"/>
</dbReference>
<gene>
    <name evidence="2" type="ORF">TZ00_04225</name>
</gene>
<name>A0ABR5CH24_9MICO</name>
<organism evidence="2 3">
    <name type="scientific">Agreia bicolorata</name>
    <dbReference type="NCBI Taxonomy" id="110935"/>
    <lineage>
        <taxon>Bacteria</taxon>
        <taxon>Bacillati</taxon>
        <taxon>Actinomycetota</taxon>
        <taxon>Actinomycetes</taxon>
        <taxon>Micrococcales</taxon>
        <taxon>Microbacteriaceae</taxon>
        <taxon>Agreia</taxon>
    </lineage>
</organism>
<keyword evidence="3" id="KW-1185">Reference proteome</keyword>
<keyword evidence="1" id="KW-0472">Membrane</keyword>
<evidence type="ECO:0000313" key="2">
    <source>
        <dbReference type="EMBL" id="KJC64874.1"/>
    </source>
</evidence>
<protein>
    <submittedName>
        <fullName evidence="2">Uncharacterized protein</fullName>
    </submittedName>
</protein>
<feature type="transmembrane region" description="Helical" evidence="1">
    <location>
        <begin position="46"/>
        <end position="74"/>
    </location>
</feature>
<dbReference type="RefSeq" id="WP_044439581.1">
    <property type="nucleotide sequence ID" value="NZ_JYFC01000002.1"/>
</dbReference>
<comment type="caution">
    <text evidence="2">The sequence shown here is derived from an EMBL/GenBank/DDBJ whole genome shotgun (WGS) entry which is preliminary data.</text>
</comment>
<reference evidence="2 3" key="1">
    <citation type="journal article" date="2001" name="Int. J. Syst. Evol. Microbiol.">
        <title>Agreia bicolorata gen. nov., sp. nov., to accommodate actinobacteria isolated from narrow reed grass infected by the nematode Heteroanguina graminophila.</title>
        <authorList>
            <person name="Evtushenko L.I."/>
            <person name="Dorofeeva L.V."/>
            <person name="Dobrovolskaya T.G."/>
            <person name="Streshinskaya G.M."/>
            <person name="Subbotin S.A."/>
            <person name="Tiedje J.M."/>
        </authorList>
    </citation>
    <scope>NUCLEOTIDE SEQUENCE [LARGE SCALE GENOMIC DNA]</scope>
    <source>
        <strain evidence="2 3">VKM Ac-1804</strain>
    </source>
</reference>
<dbReference type="EMBL" id="JYFC01000002">
    <property type="protein sequence ID" value="KJC64874.1"/>
    <property type="molecule type" value="Genomic_DNA"/>
</dbReference>
<feature type="transmembrane region" description="Helical" evidence="1">
    <location>
        <begin position="6"/>
        <end position="34"/>
    </location>
</feature>